<sequence length="393" mass="41982">MCRAAAWNEPSFVMAANASIWAREYRRISFSYEICLKTLISLINEALLGYAHQSGAWIPESRSRSGAGSGDKAMTKTKQLRAAIQAPQILVQPGVFDGFSARLVEHMGYPTAFITGSGVSESRLGQVDVGIMGMEENVAAVRSIAACSNLALLADGDTGYGNAINAYHTVRAFERAGAAGIMLEDQAWPKRCGHMRGKEVIPQDEMVQKLRAACEARTDPDFVIKSRTDTLATHGLDEVIRRLNAYAEAGADLLFADALLDAGQIRTVAANVPKPLCVNMGFGIRQRSTTPLLSAAQLQDLGVAVVIYPRLLTACALAGMKNGLEILGRSLATGQPEDRPDAALSFEELNDIMGMAEVKGLEEKFLTDDQKAAKYGGEPVGAVHATAKAAGHA</sequence>
<protein>
    <recommendedName>
        <fullName evidence="3">Carboxyvinyl-carboxyphosphonate phosphorylmutase</fullName>
    </recommendedName>
</protein>
<keyword evidence="2" id="KW-1185">Reference proteome</keyword>
<dbReference type="InterPro" id="IPR018523">
    <property type="entry name" value="Isocitrate_lyase_ph_CS"/>
</dbReference>
<dbReference type="GO" id="GO:0016833">
    <property type="term" value="F:oxo-acid-lyase activity"/>
    <property type="evidence" value="ECO:0007669"/>
    <property type="project" value="UniProtKB-ARBA"/>
</dbReference>
<dbReference type="AlphaFoldDB" id="A0A261V123"/>
<organism evidence="1 2">
    <name type="scientific">Bordetella genomosp. 11</name>
    <dbReference type="NCBI Taxonomy" id="1416808"/>
    <lineage>
        <taxon>Bacteria</taxon>
        <taxon>Pseudomonadati</taxon>
        <taxon>Pseudomonadota</taxon>
        <taxon>Betaproteobacteria</taxon>
        <taxon>Burkholderiales</taxon>
        <taxon>Alcaligenaceae</taxon>
        <taxon>Bordetella</taxon>
    </lineage>
</organism>
<dbReference type="PANTHER" id="PTHR42905:SF5">
    <property type="entry name" value="CARBOXYVINYL-CARBOXYPHOSPHONATE PHOSPHORYLMUTASE, CHLOROPLASTIC"/>
    <property type="match status" value="1"/>
</dbReference>
<dbReference type="PROSITE" id="PS00161">
    <property type="entry name" value="ISOCITRATE_LYASE"/>
    <property type="match status" value="1"/>
</dbReference>
<dbReference type="SUPFAM" id="SSF51621">
    <property type="entry name" value="Phosphoenolpyruvate/pyruvate domain"/>
    <property type="match status" value="1"/>
</dbReference>
<gene>
    <name evidence="1" type="ORF">CAL28_06375</name>
</gene>
<dbReference type="PANTHER" id="PTHR42905">
    <property type="entry name" value="PHOSPHOENOLPYRUVATE CARBOXYLASE"/>
    <property type="match status" value="1"/>
</dbReference>
<dbReference type="InterPro" id="IPR039556">
    <property type="entry name" value="ICL/PEPM"/>
</dbReference>
<dbReference type="Proteomes" id="UP000215767">
    <property type="component" value="Unassembled WGS sequence"/>
</dbReference>
<dbReference type="InterPro" id="IPR015813">
    <property type="entry name" value="Pyrv/PenolPyrv_kinase-like_dom"/>
</dbReference>
<proteinExistence type="predicted"/>
<dbReference type="Pfam" id="PF13714">
    <property type="entry name" value="PEP_mutase"/>
    <property type="match status" value="1"/>
</dbReference>
<dbReference type="EMBL" id="NEVS01000001">
    <property type="protein sequence ID" value="OZI67302.1"/>
    <property type="molecule type" value="Genomic_DNA"/>
</dbReference>
<evidence type="ECO:0000313" key="1">
    <source>
        <dbReference type="EMBL" id="OZI67302.1"/>
    </source>
</evidence>
<dbReference type="OrthoDB" id="9771433at2"/>
<dbReference type="CDD" id="cd00377">
    <property type="entry name" value="ICL_PEPM"/>
    <property type="match status" value="1"/>
</dbReference>
<evidence type="ECO:0000313" key="2">
    <source>
        <dbReference type="Proteomes" id="UP000215767"/>
    </source>
</evidence>
<evidence type="ECO:0008006" key="3">
    <source>
        <dbReference type="Google" id="ProtNLM"/>
    </source>
</evidence>
<accession>A0A261V123</accession>
<dbReference type="InterPro" id="IPR040442">
    <property type="entry name" value="Pyrv_kinase-like_dom_sf"/>
</dbReference>
<reference evidence="2" key="1">
    <citation type="submission" date="2017-05" db="EMBL/GenBank/DDBJ databases">
        <title>Complete and WGS of Bordetella genogroups.</title>
        <authorList>
            <person name="Spilker T."/>
            <person name="Lipuma J."/>
        </authorList>
    </citation>
    <scope>NUCLEOTIDE SEQUENCE [LARGE SCALE GENOMIC DNA]</scope>
    <source>
        <strain evidence="2">AU8856</strain>
    </source>
</reference>
<comment type="caution">
    <text evidence="1">The sequence shown here is derived from an EMBL/GenBank/DDBJ whole genome shotgun (WGS) entry which is preliminary data.</text>
</comment>
<name>A0A261V123_9BORD</name>
<dbReference type="Gene3D" id="3.20.20.60">
    <property type="entry name" value="Phosphoenolpyruvate-binding domains"/>
    <property type="match status" value="1"/>
</dbReference>